<dbReference type="Gene3D" id="3.40.1550.10">
    <property type="entry name" value="CheC-like"/>
    <property type="match status" value="1"/>
</dbReference>
<dbReference type="Proteomes" id="UP001597301">
    <property type="component" value="Unassembled WGS sequence"/>
</dbReference>
<sequence>MPDDLLSQGVLSQKEIDDLISSLSAGEDAMPAKPKAAPEELDKIVKVYDFKRALRFSKDQIRSLTRIYENYARLLATLFSAHLRTYAHISVVSSGQVPYGEYIRSIDGMTFLNVIEIPPLKGRKIMEVQPDIAYAMLDRILGGRGTGMNKISHLTDIEMKLLTNLFTKSLGPLQEAWSSITEIEPKLSEIEVNPQFLQAVSPNESVVVISMHAVIGDTSGTINIVIPHVVLEPVIFKLTAQYWMESGTKERKPEAVEALKNNIKDAHVEVSAELGKTDLTIRDFLSLVTGDVFQLQKRIDEPLTVNVAGVPKFLGQPGMRHNHLAVQILNMIEEGDEEDEW</sequence>
<proteinExistence type="inferred from homology"/>
<evidence type="ECO:0000256" key="2">
    <source>
        <dbReference type="ARBA" id="ARBA00004202"/>
    </source>
</evidence>
<keyword evidence="8" id="KW-0472">Membrane</keyword>
<keyword evidence="6" id="KW-0145">Chemotaxis</keyword>
<comment type="subcellular location">
    <subcellularLocation>
        <location evidence="1">Bacterial flagellum basal body</location>
    </subcellularLocation>
    <subcellularLocation>
        <location evidence="2">Cell membrane</location>
        <topology evidence="2">Peripheral membrane protein</topology>
    </subcellularLocation>
</comment>
<evidence type="ECO:0000313" key="13">
    <source>
        <dbReference type="Proteomes" id="UP001597301"/>
    </source>
</evidence>
<evidence type="ECO:0000256" key="4">
    <source>
        <dbReference type="ARBA" id="ARBA00021898"/>
    </source>
</evidence>
<dbReference type="SUPFAM" id="SSF103039">
    <property type="entry name" value="CheC-like"/>
    <property type="match status" value="1"/>
</dbReference>
<evidence type="ECO:0000313" key="12">
    <source>
        <dbReference type="EMBL" id="MFD1705891.1"/>
    </source>
</evidence>
<dbReference type="InterPro" id="IPR028976">
    <property type="entry name" value="CheC-like_sf"/>
</dbReference>
<evidence type="ECO:0000256" key="6">
    <source>
        <dbReference type="ARBA" id="ARBA00022500"/>
    </source>
</evidence>
<dbReference type="EMBL" id="JBHUEO010000005">
    <property type="protein sequence ID" value="MFD1705891.1"/>
    <property type="molecule type" value="Genomic_DNA"/>
</dbReference>
<dbReference type="InterPro" id="IPR001543">
    <property type="entry name" value="FliN-like_C"/>
</dbReference>
<dbReference type="RefSeq" id="WP_380772427.1">
    <property type="nucleotide sequence ID" value="NZ_JBHUEO010000005.1"/>
</dbReference>
<dbReference type="InterPro" id="IPR036429">
    <property type="entry name" value="SpoA-like_sf"/>
</dbReference>
<name>A0ABW4KFD4_9BACI</name>
<dbReference type="PIRSF" id="PIRSF002888">
    <property type="entry name" value="FliM"/>
    <property type="match status" value="1"/>
</dbReference>
<evidence type="ECO:0000256" key="7">
    <source>
        <dbReference type="ARBA" id="ARBA00022779"/>
    </source>
</evidence>
<comment type="caution">
    <text evidence="12">The sequence shown here is derived from an EMBL/GenBank/DDBJ whole genome shotgun (WGS) entry which is preliminary data.</text>
</comment>
<dbReference type="NCBIfam" id="TIGR01397">
    <property type="entry name" value="fliM_switch"/>
    <property type="match status" value="1"/>
</dbReference>
<evidence type="ECO:0000256" key="1">
    <source>
        <dbReference type="ARBA" id="ARBA00004117"/>
    </source>
</evidence>
<comment type="similarity">
    <text evidence="3">Belongs to the FliM family.</text>
</comment>
<dbReference type="SUPFAM" id="SSF101801">
    <property type="entry name" value="Surface presentation of antigens (SPOA)"/>
    <property type="match status" value="1"/>
</dbReference>
<keyword evidence="12" id="KW-0282">Flagellum</keyword>
<dbReference type="Gene3D" id="2.30.330.10">
    <property type="entry name" value="SpoA-like"/>
    <property type="match status" value="1"/>
</dbReference>
<dbReference type="PRINTS" id="PR00955">
    <property type="entry name" value="FLGMOTORFLIM"/>
</dbReference>
<keyword evidence="7" id="KW-0283">Flagellar rotation</keyword>
<dbReference type="PANTHER" id="PTHR30034:SF6">
    <property type="entry name" value="YOP PROTEINS TRANSLOCATION PROTEIN Q"/>
    <property type="match status" value="1"/>
</dbReference>
<dbReference type="PANTHER" id="PTHR30034">
    <property type="entry name" value="FLAGELLAR MOTOR SWITCH PROTEIN FLIM"/>
    <property type="match status" value="1"/>
</dbReference>
<keyword evidence="12" id="KW-0966">Cell projection</keyword>
<dbReference type="InterPro" id="IPR001689">
    <property type="entry name" value="Flag_FliM"/>
</dbReference>
<keyword evidence="12" id="KW-0969">Cilium</keyword>
<evidence type="ECO:0000256" key="9">
    <source>
        <dbReference type="ARBA" id="ARBA00023143"/>
    </source>
</evidence>
<dbReference type="Pfam" id="PF01052">
    <property type="entry name" value="FliMN_C"/>
    <property type="match status" value="1"/>
</dbReference>
<keyword evidence="5" id="KW-1003">Cell membrane</keyword>
<feature type="domain" description="Flagellar motor switch protein FliN-like C-terminal" evidence="11">
    <location>
        <begin position="262"/>
        <end position="332"/>
    </location>
</feature>
<reference evidence="13" key="1">
    <citation type="journal article" date="2019" name="Int. J. Syst. Evol. Microbiol.">
        <title>The Global Catalogue of Microorganisms (GCM) 10K type strain sequencing project: providing services to taxonomists for standard genome sequencing and annotation.</title>
        <authorList>
            <consortium name="The Broad Institute Genomics Platform"/>
            <consortium name="The Broad Institute Genome Sequencing Center for Infectious Disease"/>
            <person name="Wu L."/>
            <person name="Ma J."/>
        </authorList>
    </citation>
    <scope>NUCLEOTIDE SEQUENCE [LARGE SCALE GENOMIC DNA]</scope>
    <source>
        <strain evidence="13">CGMCC 1.12295</strain>
    </source>
</reference>
<evidence type="ECO:0000256" key="10">
    <source>
        <dbReference type="NCBIfam" id="TIGR01397"/>
    </source>
</evidence>
<protein>
    <recommendedName>
        <fullName evidence="4 10">Flagellar motor switch protein FliM</fullName>
    </recommendedName>
</protein>
<keyword evidence="13" id="KW-1185">Reference proteome</keyword>
<dbReference type="CDD" id="cd17908">
    <property type="entry name" value="FliM"/>
    <property type="match status" value="1"/>
</dbReference>
<evidence type="ECO:0000256" key="5">
    <source>
        <dbReference type="ARBA" id="ARBA00022475"/>
    </source>
</evidence>
<dbReference type="Pfam" id="PF02154">
    <property type="entry name" value="FliM"/>
    <property type="match status" value="1"/>
</dbReference>
<keyword evidence="9" id="KW-0975">Bacterial flagellum</keyword>
<gene>
    <name evidence="12" type="primary">fliM</name>
    <name evidence="12" type="ORF">ACFSCZ_03885</name>
</gene>
<evidence type="ECO:0000259" key="11">
    <source>
        <dbReference type="Pfam" id="PF01052"/>
    </source>
</evidence>
<evidence type="ECO:0000256" key="3">
    <source>
        <dbReference type="ARBA" id="ARBA00011049"/>
    </source>
</evidence>
<accession>A0ABW4KFD4</accession>
<evidence type="ECO:0000256" key="8">
    <source>
        <dbReference type="ARBA" id="ARBA00023136"/>
    </source>
</evidence>
<organism evidence="12 13">
    <name type="scientific">Siminovitchia sediminis</name>
    <dbReference type="NCBI Taxonomy" id="1274353"/>
    <lineage>
        <taxon>Bacteria</taxon>
        <taxon>Bacillati</taxon>
        <taxon>Bacillota</taxon>
        <taxon>Bacilli</taxon>
        <taxon>Bacillales</taxon>
        <taxon>Bacillaceae</taxon>
        <taxon>Siminovitchia</taxon>
    </lineage>
</organism>